<accession>A0AAE0HG82</accession>
<dbReference type="RefSeq" id="XP_062658600.1">
    <property type="nucleotide sequence ID" value="XM_062799266.1"/>
</dbReference>
<protein>
    <submittedName>
        <fullName evidence="1">Uncharacterized protein</fullName>
    </submittedName>
</protein>
<reference evidence="1" key="1">
    <citation type="journal article" date="2023" name="Mol. Phylogenet. Evol.">
        <title>Genome-scale phylogeny and comparative genomics of the fungal order Sordariales.</title>
        <authorList>
            <person name="Hensen N."/>
            <person name="Bonometti L."/>
            <person name="Westerberg I."/>
            <person name="Brannstrom I.O."/>
            <person name="Guillou S."/>
            <person name="Cros-Aarteil S."/>
            <person name="Calhoun S."/>
            <person name="Haridas S."/>
            <person name="Kuo A."/>
            <person name="Mondo S."/>
            <person name="Pangilinan J."/>
            <person name="Riley R."/>
            <person name="LaButti K."/>
            <person name="Andreopoulos B."/>
            <person name="Lipzen A."/>
            <person name="Chen C."/>
            <person name="Yan M."/>
            <person name="Daum C."/>
            <person name="Ng V."/>
            <person name="Clum A."/>
            <person name="Steindorff A."/>
            <person name="Ohm R.A."/>
            <person name="Martin F."/>
            <person name="Silar P."/>
            <person name="Natvig D.O."/>
            <person name="Lalanne C."/>
            <person name="Gautier V."/>
            <person name="Ament-Velasquez S.L."/>
            <person name="Kruys A."/>
            <person name="Hutchinson M.I."/>
            <person name="Powell A.J."/>
            <person name="Barry K."/>
            <person name="Miller A.N."/>
            <person name="Grigoriev I.V."/>
            <person name="Debuchy R."/>
            <person name="Gladieux P."/>
            <person name="Hiltunen Thoren M."/>
            <person name="Johannesson H."/>
        </authorList>
    </citation>
    <scope>NUCLEOTIDE SEQUENCE</scope>
    <source>
        <strain evidence="1">CBS 168.71</strain>
    </source>
</reference>
<gene>
    <name evidence="1" type="ORF">B0H64DRAFT_201486</name>
</gene>
<dbReference type="EMBL" id="JAUEPN010000005">
    <property type="protein sequence ID" value="KAK3295086.1"/>
    <property type="molecule type" value="Genomic_DNA"/>
</dbReference>
<name>A0AAE0HG82_9PEZI</name>
<evidence type="ECO:0000313" key="2">
    <source>
        <dbReference type="Proteomes" id="UP001278766"/>
    </source>
</evidence>
<dbReference type="GeneID" id="87836214"/>
<dbReference type="Proteomes" id="UP001278766">
    <property type="component" value="Unassembled WGS sequence"/>
</dbReference>
<sequence length="696" mass="77654">MQRTASWLKIGASLRGCAPRSNFSNRVAFTRTKSTNIRFIAMLRRAWPSPDGPTGRPIGMVNAINEPMTGKEIATQETPLPLGTLGGFVEFLSHHKLPNGEVTTIPTLPSSDFARLAKPYNDWAPAPYNNNSIRSDSAMNRFSLCFTGLPDLMDMEALFSGGGLSLPTLIESELEMCKQRLWAGMPPISDRRWAEKKLDSPENIDLAVEHLLKTTDMVYFSLEEPSRKMRQTYNKCYDLLAHFDTVLAAYYAANPSTPRPSPVPRVADLWAEFFYAHIQFITNRIHTWAAAHVDRITDDLVHRLQTAPTEPGGTRMSPQQEIFFAQFQRLSHVIRRLDEVILIPLIGFKNTLPHWRPTASPPVVNWPVYIRAGGAAPLGGAYPADIQQRDEVYHQRVANLVRGAMLRDRAARSVDAAVAAGTGREFAGEGVAAPTRGVRAAYAQGRRELRGEPEPVREELWVAALRRSMEPGREGRPPLFARWGFVVYRLCYGHSEEEWAAFLRKFEENVKNWGKGVAGADAVRERMEIRWVDGRDHGIAEGDVEGARKHFKALDENGGAGLDGLNAPAFLVADQSSIDSHIRESTLPGQTLVDEADMSPFIVVGAKEVSESGRTPGGFEGIVRVLGSVLVDDVWACLLLRNVELKEMWNLATWHPAGVYVGMVVRSQVDGWDRFRGAKDDFVKKAHEWKRQGRLD</sequence>
<organism evidence="1 2">
    <name type="scientific">Chaetomium fimeti</name>
    <dbReference type="NCBI Taxonomy" id="1854472"/>
    <lineage>
        <taxon>Eukaryota</taxon>
        <taxon>Fungi</taxon>
        <taxon>Dikarya</taxon>
        <taxon>Ascomycota</taxon>
        <taxon>Pezizomycotina</taxon>
        <taxon>Sordariomycetes</taxon>
        <taxon>Sordariomycetidae</taxon>
        <taxon>Sordariales</taxon>
        <taxon>Chaetomiaceae</taxon>
        <taxon>Chaetomium</taxon>
    </lineage>
</organism>
<keyword evidence="2" id="KW-1185">Reference proteome</keyword>
<comment type="caution">
    <text evidence="1">The sequence shown here is derived from an EMBL/GenBank/DDBJ whole genome shotgun (WGS) entry which is preliminary data.</text>
</comment>
<dbReference type="AlphaFoldDB" id="A0AAE0HG82"/>
<proteinExistence type="predicted"/>
<evidence type="ECO:0000313" key="1">
    <source>
        <dbReference type="EMBL" id="KAK3295086.1"/>
    </source>
</evidence>
<reference evidence="1" key="2">
    <citation type="submission" date="2023-06" db="EMBL/GenBank/DDBJ databases">
        <authorList>
            <consortium name="Lawrence Berkeley National Laboratory"/>
            <person name="Haridas S."/>
            <person name="Hensen N."/>
            <person name="Bonometti L."/>
            <person name="Westerberg I."/>
            <person name="Brannstrom I.O."/>
            <person name="Guillou S."/>
            <person name="Cros-Aarteil S."/>
            <person name="Calhoun S."/>
            <person name="Kuo A."/>
            <person name="Mondo S."/>
            <person name="Pangilinan J."/>
            <person name="Riley R."/>
            <person name="Labutti K."/>
            <person name="Andreopoulos B."/>
            <person name="Lipzen A."/>
            <person name="Chen C."/>
            <person name="Yanf M."/>
            <person name="Daum C."/>
            <person name="Ng V."/>
            <person name="Clum A."/>
            <person name="Steindorff A."/>
            <person name="Ohm R."/>
            <person name="Martin F."/>
            <person name="Silar P."/>
            <person name="Natvig D."/>
            <person name="Lalanne C."/>
            <person name="Gautier V."/>
            <person name="Ament-Velasquez S.L."/>
            <person name="Kruys A."/>
            <person name="Hutchinson M.I."/>
            <person name="Powell A.J."/>
            <person name="Barry K."/>
            <person name="Miller A.N."/>
            <person name="Grigoriev I.V."/>
            <person name="Debuchy R."/>
            <person name="Gladieux P."/>
            <person name="Thoren M.H."/>
            <person name="Johannesson H."/>
        </authorList>
    </citation>
    <scope>NUCLEOTIDE SEQUENCE</scope>
    <source>
        <strain evidence="1">CBS 168.71</strain>
    </source>
</reference>